<dbReference type="Proteomes" id="UP001159363">
    <property type="component" value="Chromosome 6"/>
</dbReference>
<comment type="caution">
    <text evidence="1">The sequence shown here is derived from an EMBL/GenBank/DDBJ whole genome shotgun (WGS) entry which is preliminary data.</text>
</comment>
<evidence type="ECO:0000313" key="1">
    <source>
        <dbReference type="EMBL" id="KAJ8879332.1"/>
    </source>
</evidence>
<proteinExistence type="predicted"/>
<accession>A0ABQ9H4W7</accession>
<name>A0ABQ9H4W7_9NEOP</name>
<sequence>MSAWSARVSVAMKRNETVQWASGSRAYLTCVMMERFDGNEGDNNVPPESGVDANEKRPIKKKIKGGKFYFFCDAFYSGVSTCSSSGTQPRVAVFFHRKHTGEEM</sequence>
<reference evidence="1 2" key="1">
    <citation type="submission" date="2023-02" db="EMBL/GenBank/DDBJ databases">
        <title>LHISI_Scaffold_Assembly.</title>
        <authorList>
            <person name="Stuart O.P."/>
            <person name="Cleave R."/>
            <person name="Magrath M.J.L."/>
            <person name="Mikheyev A.S."/>
        </authorList>
    </citation>
    <scope>NUCLEOTIDE SEQUENCE [LARGE SCALE GENOMIC DNA]</scope>
    <source>
        <strain evidence="1">Daus_M_001</strain>
        <tissue evidence="1">Leg muscle</tissue>
    </source>
</reference>
<organism evidence="1 2">
    <name type="scientific">Dryococelus australis</name>
    <dbReference type="NCBI Taxonomy" id="614101"/>
    <lineage>
        <taxon>Eukaryota</taxon>
        <taxon>Metazoa</taxon>
        <taxon>Ecdysozoa</taxon>
        <taxon>Arthropoda</taxon>
        <taxon>Hexapoda</taxon>
        <taxon>Insecta</taxon>
        <taxon>Pterygota</taxon>
        <taxon>Neoptera</taxon>
        <taxon>Polyneoptera</taxon>
        <taxon>Phasmatodea</taxon>
        <taxon>Verophasmatodea</taxon>
        <taxon>Anareolatae</taxon>
        <taxon>Phasmatidae</taxon>
        <taxon>Eurycanthinae</taxon>
        <taxon>Dryococelus</taxon>
    </lineage>
</organism>
<keyword evidence="2" id="KW-1185">Reference proteome</keyword>
<evidence type="ECO:0000313" key="2">
    <source>
        <dbReference type="Proteomes" id="UP001159363"/>
    </source>
</evidence>
<gene>
    <name evidence="1" type="ORF">PR048_019940</name>
</gene>
<protein>
    <submittedName>
        <fullName evidence="1">Uncharacterized protein</fullName>
    </submittedName>
</protein>
<dbReference type="EMBL" id="JARBHB010000007">
    <property type="protein sequence ID" value="KAJ8879332.1"/>
    <property type="molecule type" value="Genomic_DNA"/>
</dbReference>